<feature type="transmembrane region" description="Helical" evidence="6">
    <location>
        <begin position="176"/>
        <end position="199"/>
    </location>
</feature>
<dbReference type="InterPro" id="IPR017039">
    <property type="entry name" value="Virul_fac_BrkB"/>
</dbReference>
<accession>A0ABY9K8T4</accession>
<evidence type="ECO:0000313" key="8">
    <source>
        <dbReference type="Proteomes" id="UP001225788"/>
    </source>
</evidence>
<dbReference type="RefSeq" id="WP_306161376.1">
    <property type="nucleotide sequence ID" value="NZ_CP132315.1"/>
</dbReference>
<evidence type="ECO:0000256" key="3">
    <source>
        <dbReference type="ARBA" id="ARBA00022692"/>
    </source>
</evidence>
<feature type="transmembrane region" description="Helical" evidence="6">
    <location>
        <begin position="133"/>
        <end position="156"/>
    </location>
</feature>
<feature type="transmembrane region" description="Helical" evidence="6">
    <location>
        <begin position="284"/>
        <end position="306"/>
    </location>
</feature>
<keyword evidence="8" id="KW-1185">Reference proteome</keyword>
<feature type="transmembrane region" description="Helical" evidence="6">
    <location>
        <begin position="250"/>
        <end position="272"/>
    </location>
</feature>
<protein>
    <submittedName>
        <fullName evidence="7">YihY/virulence factor BrkB family protein</fullName>
    </submittedName>
</protein>
<dbReference type="Proteomes" id="UP001225788">
    <property type="component" value="Plasmid unnamed1"/>
</dbReference>
<sequence length="343" mass="36707">MIEANSFVFRALSLGEHGKGTAMMELAATSDPKGRGADSPGEIPALGLWDVAWRLYSSLASDRILLIAAGVTFYLLLSIFPAISVFVSLYGLVADPTSVVDRLIFFGSAMPEQAFELILGQLRSLVSAPPGSLSLTLLGSLAIALWSANAGMKALFEAMNVAYGETERRGFVRLNLTSLSVTFASLVLVVLIVTLAGIVPAVLDYLWLGAWTELIIRFARWPLLLALIALAIMALYRLGPSREPAKLRWLSWGAVFSTGAWFAAALAITFYLGHIADYNATYGALGASIGFMVWVWISVIIVILGAELNAELEHQTARDSTTGPPEAMGNRGAYMADTIGADA</sequence>
<gene>
    <name evidence="7" type="ORF">Q9315_22610</name>
</gene>
<evidence type="ECO:0000256" key="4">
    <source>
        <dbReference type="ARBA" id="ARBA00022989"/>
    </source>
</evidence>
<dbReference type="EMBL" id="CP132315">
    <property type="protein sequence ID" value="WLS04972.1"/>
    <property type="molecule type" value="Genomic_DNA"/>
</dbReference>
<feature type="transmembrane region" description="Helical" evidence="6">
    <location>
        <begin position="64"/>
        <end position="93"/>
    </location>
</feature>
<geneLocation type="plasmid" evidence="7 8">
    <name>unnamed1</name>
</geneLocation>
<keyword evidence="3 6" id="KW-0812">Transmembrane</keyword>
<keyword evidence="4 6" id="KW-1133">Transmembrane helix</keyword>
<feature type="transmembrane region" description="Helical" evidence="6">
    <location>
        <begin position="219"/>
        <end position="238"/>
    </location>
</feature>
<dbReference type="PANTHER" id="PTHR30213:SF0">
    <property type="entry name" value="UPF0761 MEMBRANE PROTEIN YIHY"/>
    <property type="match status" value="1"/>
</dbReference>
<evidence type="ECO:0000256" key="1">
    <source>
        <dbReference type="ARBA" id="ARBA00004651"/>
    </source>
</evidence>
<name>A0ABY9K8T4_9HYPH</name>
<dbReference type="NCBIfam" id="TIGR00765">
    <property type="entry name" value="yihY_not_rbn"/>
    <property type="match status" value="1"/>
</dbReference>
<proteinExistence type="predicted"/>
<evidence type="ECO:0000256" key="5">
    <source>
        <dbReference type="ARBA" id="ARBA00023136"/>
    </source>
</evidence>
<dbReference type="Pfam" id="PF03631">
    <property type="entry name" value="Virul_fac_BrkB"/>
    <property type="match status" value="1"/>
</dbReference>
<dbReference type="PIRSF" id="PIRSF035875">
    <property type="entry name" value="RNase_BN"/>
    <property type="match status" value="1"/>
</dbReference>
<comment type="subcellular location">
    <subcellularLocation>
        <location evidence="1">Cell membrane</location>
        <topology evidence="1">Multi-pass membrane protein</topology>
    </subcellularLocation>
</comment>
<evidence type="ECO:0000256" key="2">
    <source>
        <dbReference type="ARBA" id="ARBA00022475"/>
    </source>
</evidence>
<keyword evidence="5 6" id="KW-0472">Membrane</keyword>
<evidence type="ECO:0000256" key="6">
    <source>
        <dbReference type="SAM" id="Phobius"/>
    </source>
</evidence>
<organism evidence="7 8">
    <name type="scientific">Shinella oryzae</name>
    <dbReference type="NCBI Taxonomy" id="2871820"/>
    <lineage>
        <taxon>Bacteria</taxon>
        <taxon>Pseudomonadati</taxon>
        <taxon>Pseudomonadota</taxon>
        <taxon>Alphaproteobacteria</taxon>
        <taxon>Hyphomicrobiales</taxon>
        <taxon>Rhizobiaceae</taxon>
        <taxon>Shinella</taxon>
    </lineage>
</organism>
<evidence type="ECO:0000313" key="7">
    <source>
        <dbReference type="EMBL" id="WLS04972.1"/>
    </source>
</evidence>
<dbReference type="PANTHER" id="PTHR30213">
    <property type="entry name" value="INNER MEMBRANE PROTEIN YHJD"/>
    <property type="match status" value="1"/>
</dbReference>
<keyword evidence="2" id="KW-1003">Cell membrane</keyword>
<reference evidence="7 8" key="1">
    <citation type="submission" date="2023-08" db="EMBL/GenBank/DDBJ databases">
        <title>Pathogen: clinical or host-associated sample.</title>
        <authorList>
            <person name="Hergert J."/>
            <person name="Casey R."/>
            <person name="Wagner J."/>
            <person name="Young E.L."/>
            <person name="Oakeson K.F."/>
        </authorList>
    </citation>
    <scope>NUCLEOTIDE SEQUENCE [LARGE SCALE GENOMIC DNA]</scope>
    <source>
        <strain evidence="7 8">UPHL-collab-2</strain>
        <plasmid evidence="7 8">unnamed1</plasmid>
    </source>
</reference>
<keyword evidence="7" id="KW-0614">Plasmid</keyword>